<dbReference type="Gene3D" id="2.60.40.10">
    <property type="entry name" value="Immunoglobulins"/>
    <property type="match status" value="7"/>
</dbReference>
<protein>
    <submittedName>
        <fullName evidence="6">Uncharacterized protein</fullName>
    </submittedName>
</protein>
<dbReference type="GO" id="GO:0008307">
    <property type="term" value="F:structural constituent of muscle"/>
    <property type="evidence" value="ECO:0007669"/>
    <property type="project" value="TreeGrafter"/>
</dbReference>
<dbReference type="Ensembl" id="ENSONIT00000090962.1">
    <property type="protein sequence ID" value="ENSONIP00000035286.1"/>
    <property type="gene ID" value="ENSONIG00000040663.1"/>
</dbReference>
<feature type="domain" description="Immunoglobulin" evidence="5">
    <location>
        <begin position="212"/>
        <end position="306"/>
    </location>
</feature>
<feature type="domain" description="Fibronectin type-III" evidence="3">
    <location>
        <begin position="563"/>
        <end position="645"/>
    </location>
</feature>
<name>A0A669BIF0_ORENI</name>
<dbReference type="FunFam" id="2.60.40.10:FF:000003">
    <property type="entry name" value="Titin isoform E"/>
    <property type="match status" value="1"/>
</dbReference>
<feature type="domain" description="Immunoglobulin subtype 2" evidence="4">
    <location>
        <begin position="138"/>
        <end position="204"/>
    </location>
</feature>
<keyword evidence="7" id="KW-1185">Reference proteome</keyword>
<feature type="domain" description="Fibronectin type-III" evidence="3">
    <location>
        <begin position="461"/>
        <end position="546"/>
    </location>
</feature>
<sequence length="687" mass="75474">MQGNTLCKRLILELHPFFFTLKVITVFKSLLHIFISEPPFFTEKPEAVSLVSVGGRKVFECKVAGTPEISMKWFKDGVQIHQSLKYKISFFTSVAILEVCVVSQQDSGKYFCEASNEAGRESCIFELVVKGWFSFLFVKGSTAAFASKVAGSAPFSVTWSKDKKPVLSSQKYIIVDSENVGLKIQDCDVDDVGTYQCVVANEVGIPPTFIKKIKNSVRLGQQLTLTATVNGSEPLTVSWVQDKEHILREDDNRRITFENNVVGLVVPKADSTTSDRGEYICKAENRVGSASNANGTDFCKSKVTVKEGTATFIAKIGGDPIPSVKWMKGKWRQITPGGRISIEHKGQDAKLQIREVTKSDSGHYRCVATNKHGEIESGPEVAQIKPELQEPKAVPTKKTPEAPKPIGNVMNTLFFCCSNGKSLHPNIPECQRADTGEYILTVSNPAGSKTVALHVTVLDLPGPPIGPINIMEVTPDYMMIQWRAPKDDGGTPITNYVVEKKDVKKPWEPWSVVSSSGTVTRAKVSRLEKGREYIVRVRAENKIGIGAPLESPPTIAKHMFNPPGPPGLPECSDITENAVTVSWSLPDYDGGSPISGYVVERREMTGKWIRVNKTPVLDLRYRVSGLFEGNTYEFRVFAENIAGISEPSLTSDPIKATRAITKPGPPVSMATQTVLLLLQSLLHLLLT</sequence>
<feature type="domain" description="Immunoglobulin subtype 2" evidence="4">
    <location>
        <begin position="305"/>
        <end position="373"/>
    </location>
</feature>
<dbReference type="PANTHER" id="PTHR14340:SF13">
    <property type="entry name" value="TITIN"/>
    <property type="match status" value="1"/>
</dbReference>
<dbReference type="SUPFAM" id="SSF48726">
    <property type="entry name" value="Immunoglobulin"/>
    <property type="match status" value="5"/>
</dbReference>
<evidence type="ECO:0000313" key="7">
    <source>
        <dbReference type="Proteomes" id="UP000005207"/>
    </source>
</evidence>
<keyword evidence="2" id="KW-0393">Immunoglobulin domain</keyword>
<dbReference type="SMART" id="SM00409">
    <property type="entry name" value="IG"/>
    <property type="match status" value="3"/>
</dbReference>
<dbReference type="InterPro" id="IPR013098">
    <property type="entry name" value="Ig_I-set"/>
</dbReference>
<feature type="domain" description="Immunoglobulin subtype 2" evidence="4">
    <location>
        <begin position="52"/>
        <end position="119"/>
    </location>
</feature>
<evidence type="ECO:0000256" key="1">
    <source>
        <dbReference type="ARBA" id="ARBA00022737"/>
    </source>
</evidence>
<dbReference type="InterPro" id="IPR036179">
    <property type="entry name" value="Ig-like_dom_sf"/>
</dbReference>
<dbReference type="FunFam" id="2.60.40.10:FF:000107">
    <property type="entry name" value="Myosin, light chain kinase a"/>
    <property type="match status" value="1"/>
</dbReference>
<dbReference type="SUPFAM" id="SSF49265">
    <property type="entry name" value="Fibronectin type III"/>
    <property type="match status" value="1"/>
</dbReference>
<accession>A0A669BIF0</accession>
<dbReference type="CDD" id="cd00063">
    <property type="entry name" value="FN3"/>
    <property type="match status" value="2"/>
</dbReference>
<reference evidence="6" key="1">
    <citation type="submission" date="2025-08" db="UniProtKB">
        <authorList>
            <consortium name="Ensembl"/>
        </authorList>
    </citation>
    <scope>IDENTIFICATION</scope>
</reference>
<dbReference type="InterPro" id="IPR003599">
    <property type="entry name" value="Ig_sub"/>
</dbReference>
<dbReference type="GO" id="GO:0055013">
    <property type="term" value="P:cardiac muscle cell development"/>
    <property type="evidence" value="ECO:0007669"/>
    <property type="project" value="UniProtKB-ARBA"/>
</dbReference>
<dbReference type="GeneTree" id="ENSGT01150000286978"/>
<dbReference type="InterPro" id="IPR013783">
    <property type="entry name" value="Ig-like_fold"/>
</dbReference>
<proteinExistence type="predicted"/>
<dbReference type="Proteomes" id="UP000005207">
    <property type="component" value="Unplaced"/>
</dbReference>
<keyword evidence="1" id="KW-0677">Repeat</keyword>
<dbReference type="SMART" id="SM00060">
    <property type="entry name" value="FN3"/>
    <property type="match status" value="2"/>
</dbReference>
<dbReference type="FunFam" id="2.60.40.10:FF:001272">
    <property type="entry name" value="titin isoform X1"/>
    <property type="match status" value="1"/>
</dbReference>
<dbReference type="SMART" id="SM00408">
    <property type="entry name" value="IGc2"/>
    <property type="match status" value="4"/>
</dbReference>
<dbReference type="FunFam" id="2.60.40.10:FF:000034">
    <property type="entry name" value="Titin isoform A"/>
    <property type="match status" value="1"/>
</dbReference>
<dbReference type="InterPro" id="IPR036116">
    <property type="entry name" value="FN3_sf"/>
</dbReference>
<dbReference type="FunFam" id="2.60.40.10:FF:000022">
    <property type="entry name" value="Cardiac titin"/>
    <property type="match status" value="1"/>
</dbReference>
<evidence type="ECO:0000259" key="4">
    <source>
        <dbReference type="SMART" id="SM00408"/>
    </source>
</evidence>
<feature type="domain" description="Immunoglobulin" evidence="5">
    <location>
        <begin position="46"/>
        <end position="130"/>
    </location>
</feature>
<dbReference type="CDD" id="cd00096">
    <property type="entry name" value="Ig"/>
    <property type="match status" value="2"/>
</dbReference>
<evidence type="ECO:0000259" key="5">
    <source>
        <dbReference type="SMART" id="SM00409"/>
    </source>
</evidence>
<dbReference type="PRINTS" id="PR00014">
    <property type="entry name" value="FNTYPEIII"/>
</dbReference>
<dbReference type="PANTHER" id="PTHR14340">
    <property type="entry name" value="MICROFIBRIL-ASSOCIATED GLYCOPROTEIN 3"/>
    <property type="match status" value="1"/>
</dbReference>
<evidence type="ECO:0000313" key="6">
    <source>
        <dbReference type="Ensembl" id="ENSONIP00000035286.1"/>
    </source>
</evidence>
<evidence type="ECO:0000259" key="3">
    <source>
        <dbReference type="SMART" id="SM00060"/>
    </source>
</evidence>
<dbReference type="InterPro" id="IPR003961">
    <property type="entry name" value="FN3_dom"/>
</dbReference>
<dbReference type="GO" id="GO:0003007">
    <property type="term" value="P:heart morphogenesis"/>
    <property type="evidence" value="ECO:0007669"/>
    <property type="project" value="UniProtKB-ARBA"/>
</dbReference>
<dbReference type="Pfam" id="PF07679">
    <property type="entry name" value="I-set"/>
    <property type="match status" value="4"/>
</dbReference>
<dbReference type="InterPro" id="IPR003598">
    <property type="entry name" value="Ig_sub2"/>
</dbReference>
<feature type="domain" description="Immunoglobulin subtype 2" evidence="4">
    <location>
        <begin position="218"/>
        <end position="288"/>
    </location>
</feature>
<reference evidence="6" key="2">
    <citation type="submission" date="2025-09" db="UniProtKB">
        <authorList>
            <consortium name="Ensembl"/>
        </authorList>
    </citation>
    <scope>IDENTIFICATION</scope>
</reference>
<feature type="domain" description="Immunoglobulin" evidence="5">
    <location>
        <begin position="308"/>
        <end position="384"/>
    </location>
</feature>
<dbReference type="GO" id="GO:0045214">
    <property type="term" value="P:sarcomere organization"/>
    <property type="evidence" value="ECO:0007669"/>
    <property type="project" value="TreeGrafter"/>
</dbReference>
<organism evidence="6 7">
    <name type="scientific">Oreochromis niloticus</name>
    <name type="common">Nile tilapia</name>
    <name type="synonym">Tilapia nilotica</name>
    <dbReference type="NCBI Taxonomy" id="8128"/>
    <lineage>
        <taxon>Eukaryota</taxon>
        <taxon>Metazoa</taxon>
        <taxon>Chordata</taxon>
        <taxon>Craniata</taxon>
        <taxon>Vertebrata</taxon>
        <taxon>Euteleostomi</taxon>
        <taxon>Actinopterygii</taxon>
        <taxon>Neopterygii</taxon>
        <taxon>Teleostei</taxon>
        <taxon>Neoteleostei</taxon>
        <taxon>Acanthomorphata</taxon>
        <taxon>Ovalentaria</taxon>
        <taxon>Cichlomorphae</taxon>
        <taxon>Cichliformes</taxon>
        <taxon>Cichlidae</taxon>
        <taxon>African cichlids</taxon>
        <taxon>Pseudocrenilabrinae</taxon>
        <taxon>Oreochromini</taxon>
        <taxon>Oreochromis</taxon>
    </lineage>
</organism>
<dbReference type="Pfam" id="PF00041">
    <property type="entry name" value="fn3"/>
    <property type="match status" value="2"/>
</dbReference>
<evidence type="ECO:0000256" key="2">
    <source>
        <dbReference type="ARBA" id="ARBA00023319"/>
    </source>
</evidence>
<dbReference type="GO" id="GO:0031430">
    <property type="term" value="C:M band"/>
    <property type="evidence" value="ECO:0007669"/>
    <property type="project" value="TreeGrafter"/>
</dbReference>
<dbReference type="AlphaFoldDB" id="A0A669BIF0"/>